<organism evidence="1 2">
    <name type="scientific">Streptomyces noursei</name>
    <name type="common">Streptomyces albulus</name>
    <dbReference type="NCBI Taxonomy" id="1971"/>
    <lineage>
        <taxon>Bacteria</taxon>
        <taxon>Bacillati</taxon>
        <taxon>Actinomycetota</taxon>
        <taxon>Actinomycetes</taxon>
        <taxon>Kitasatosporales</taxon>
        <taxon>Streptomycetaceae</taxon>
        <taxon>Streptomyces</taxon>
    </lineage>
</organism>
<comment type="caution">
    <text evidence="1">The sequence shown here is derived from an EMBL/GenBank/DDBJ whole genome shotgun (WGS) entry which is preliminary data.</text>
</comment>
<dbReference type="EMBL" id="LJSN01000002">
    <property type="protein sequence ID" value="PNE42044.1"/>
    <property type="molecule type" value="Genomic_DNA"/>
</dbReference>
<proteinExistence type="predicted"/>
<protein>
    <recommendedName>
        <fullName evidence="3">Transcriptional regulator</fullName>
    </recommendedName>
</protein>
<reference evidence="2" key="1">
    <citation type="submission" date="2015-09" db="EMBL/GenBank/DDBJ databases">
        <authorList>
            <person name="Graham D.E."/>
            <person name="Mahan K.M."/>
            <person name="Klingeman D.M."/>
            <person name="Fida T."/>
            <person name="Giannone R.J."/>
            <person name="Hettich R.L."/>
            <person name="Parry R.J."/>
            <person name="Spain J.C."/>
        </authorList>
    </citation>
    <scope>NUCLEOTIDE SEQUENCE [LARGE SCALE GENOMIC DNA]</scope>
    <source>
        <strain evidence="2">JCM 4701</strain>
    </source>
</reference>
<dbReference type="Proteomes" id="UP000236047">
    <property type="component" value="Unassembled WGS sequence"/>
</dbReference>
<accession>A0A2N8PLZ8</accession>
<gene>
    <name evidence="1" type="ORF">AOB60_15920</name>
</gene>
<keyword evidence="2" id="KW-1185">Reference proteome</keyword>
<dbReference type="RefSeq" id="WP_102923959.1">
    <property type="nucleotide sequence ID" value="NZ_LJSN01000002.1"/>
</dbReference>
<evidence type="ECO:0000313" key="1">
    <source>
        <dbReference type="EMBL" id="PNE42044.1"/>
    </source>
</evidence>
<name>A0A2N8PLZ8_STRNR</name>
<dbReference type="AlphaFoldDB" id="A0A2N8PLZ8"/>
<evidence type="ECO:0008006" key="3">
    <source>
        <dbReference type="Google" id="ProtNLM"/>
    </source>
</evidence>
<evidence type="ECO:0000313" key="2">
    <source>
        <dbReference type="Proteomes" id="UP000236047"/>
    </source>
</evidence>
<sequence length="446" mass="48833">MARRDRAPNTALASLMREGRIENAQLARAVNRLGNESGVPLHYDKSSVSHWLKGSMPKSEARPAIVEALSQLLRRPVTSSDAGLGNAAEPSSSADVVSGLVDLGKADMDPSRRAVLSTGLYSALLIAPHYDDLAGRYHATAAGRTARIGMSDVATVRAMTERIADILDDLGGGHARPMAASFLVNSVQNYLRADGTEKTQKAMRSAAADLVYLTGWMAMYERHQRLGQRYYVQALELAGEGADHITYCRTLRGMALQASHLGYGNKALELADSAAEAAPAAGPRLVAFLRGQQAHGAAMVNDRRQAFRRLEETEKALSRADGRNDAVGGYDRAAYEFHVAHVLWELGDRPGSVKALRRSNRYRPVQERQGRVHANGLLATRLLEMRHVEESCEVWSHFLDDYAGISSARGDEHFATLRNGLRPYQKLAVVRELFARVQDVARLKLA</sequence>